<feature type="region of interest" description="Disordered" evidence="1">
    <location>
        <begin position="185"/>
        <end position="206"/>
    </location>
</feature>
<evidence type="ECO:0000313" key="2">
    <source>
        <dbReference type="EMBL" id="OTG30549.1"/>
    </source>
</evidence>
<proteinExistence type="predicted"/>
<dbReference type="Proteomes" id="UP000215914">
    <property type="component" value="Chromosome 3"/>
</dbReference>
<sequence>MIQVWFGLAPGRPMVWWFGGDTDADIENESTGQQLGQPQSTVASARVRHGQIRFWYGSDQLGQTELTRSTRVNSASELSRSTRLTRKVSWSTHNENSAKVLEYCRMHASESHLGSDITKSHLASFAQEYSEKPRERKRLKEGERAPEIGAAAAVDRATAAAMVIGDCISDRWSLFLTGGPWLDSGGPGSSSSDSVQNDSSMVRVSSGPADGVVVRSTGQQLGQPQSTVASARVRHGQIRFWYGSDQLGQTELTRSTRVNSASELSRSTRLTRKVSWSTHNENSAKVLEYCRMHASESHLGSDITKSHLASFAQEYSGDNA</sequence>
<gene>
    <name evidence="2" type="ORF">HannXRQ_Chr03g0065751</name>
</gene>
<dbReference type="InParanoid" id="A0A251V5H6"/>
<protein>
    <submittedName>
        <fullName evidence="2">Uncharacterized protein</fullName>
    </submittedName>
</protein>
<reference evidence="3" key="1">
    <citation type="journal article" date="2017" name="Nature">
        <title>The sunflower genome provides insights into oil metabolism, flowering and Asterid evolution.</title>
        <authorList>
            <person name="Badouin H."/>
            <person name="Gouzy J."/>
            <person name="Grassa C.J."/>
            <person name="Murat F."/>
            <person name="Staton S.E."/>
            <person name="Cottret L."/>
            <person name="Lelandais-Briere C."/>
            <person name="Owens G.L."/>
            <person name="Carrere S."/>
            <person name="Mayjonade B."/>
            <person name="Legrand L."/>
            <person name="Gill N."/>
            <person name="Kane N.C."/>
            <person name="Bowers J.E."/>
            <person name="Hubner S."/>
            <person name="Bellec A."/>
            <person name="Berard A."/>
            <person name="Berges H."/>
            <person name="Blanchet N."/>
            <person name="Boniface M.C."/>
            <person name="Brunel D."/>
            <person name="Catrice O."/>
            <person name="Chaidir N."/>
            <person name="Claudel C."/>
            <person name="Donnadieu C."/>
            <person name="Faraut T."/>
            <person name="Fievet G."/>
            <person name="Helmstetter N."/>
            <person name="King M."/>
            <person name="Knapp S.J."/>
            <person name="Lai Z."/>
            <person name="Le Paslier M.C."/>
            <person name="Lippi Y."/>
            <person name="Lorenzon L."/>
            <person name="Mandel J.R."/>
            <person name="Marage G."/>
            <person name="Marchand G."/>
            <person name="Marquand E."/>
            <person name="Bret-Mestries E."/>
            <person name="Morien E."/>
            <person name="Nambeesan S."/>
            <person name="Nguyen T."/>
            <person name="Pegot-Espagnet P."/>
            <person name="Pouilly N."/>
            <person name="Raftis F."/>
            <person name="Sallet E."/>
            <person name="Schiex T."/>
            <person name="Thomas J."/>
            <person name="Vandecasteele C."/>
            <person name="Vares D."/>
            <person name="Vear F."/>
            <person name="Vautrin S."/>
            <person name="Crespi M."/>
            <person name="Mangin B."/>
            <person name="Burke J.M."/>
            <person name="Salse J."/>
            <person name="Munos S."/>
            <person name="Vincourt P."/>
            <person name="Rieseberg L.H."/>
            <person name="Langlade N.B."/>
        </authorList>
    </citation>
    <scope>NUCLEOTIDE SEQUENCE [LARGE SCALE GENOMIC DNA]</scope>
    <source>
        <strain evidence="3">cv. SF193</strain>
    </source>
</reference>
<dbReference type="AlphaFoldDB" id="A0A251V5H6"/>
<name>A0A251V5H6_HELAN</name>
<accession>A0A251V5H6</accession>
<keyword evidence="3" id="KW-1185">Reference proteome</keyword>
<dbReference type="EMBL" id="CM007892">
    <property type="protein sequence ID" value="OTG30549.1"/>
    <property type="molecule type" value="Genomic_DNA"/>
</dbReference>
<evidence type="ECO:0000313" key="3">
    <source>
        <dbReference type="Proteomes" id="UP000215914"/>
    </source>
</evidence>
<organism evidence="2 3">
    <name type="scientific">Helianthus annuus</name>
    <name type="common">Common sunflower</name>
    <dbReference type="NCBI Taxonomy" id="4232"/>
    <lineage>
        <taxon>Eukaryota</taxon>
        <taxon>Viridiplantae</taxon>
        <taxon>Streptophyta</taxon>
        <taxon>Embryophyta</taxon>
        <taxon>Tracheophyta</taxon>
        <taxon>Spermatophyta</taxon>
        <taxon>Magnoliopsida</taxon>
        <taxon>eudicotyledons</taxon>
        <taxon>Gunneridae</taxon>
        <taxon>Pentapetalae</taxon>
        <taxon>asterids</taxon>
        <taxon>campanulids</taxon>
        <taxon>Asterales</taxon>
        <taxon>Asteraceae</taxon>
        <taxon>Asteroideae</taxon>
        <taxon>Heliantheae alliance</taxon>
        <taxon>Heliantheae</taxon>
        <taxon>Helianthus</taxon>
    </lineage>
</organism>
<evidence type="ECO:0000256" key="1">
    <source>
        <dbReference type="SAM" id="MobiDB-lite"/>
    </source>
</evidence>
<feature type="compositionally biased region" description="Low complexity" evidence="1">
    <location>
        <begin position="189"/>
        <end position="200"/>
    </location>
</feature>